<evidence type="ECO:0000313" key="2">
    <source>
        <dbReference type="Proteomes" id="UP000266861"/>
    </source>
</evidence>
<dbReference type="Pfam" id="PF08613">
    <property type="entry name" value="Cyclin"/>
    <property type="match status" value="1"/>
</dbReference>
<gene>
    <name evidence="1" type="ORF">Glove_295g54</name>
</gene>
<dbReference type="Proteomes" id="UP000266861">
    <property type="component" value="Unassembled WGS sequence"/>
</dbReference>
<dbReference type="CDD" id="cd20557">
    <property type="entry name" value="CYCLIN_ScPCL1-like"/>
    <property type="match status" value="1"/>
</dbReference>
<accession>A0A397HYW2</accession>
<comment type="caution">
    <text evidence="1">The sequence shown here is derived from an EMBL/GenBank/DDBJ whole genome shotgun (WGS) entry which is preliminary data.</text>
</comment>
<name>A0A397HYW2_9GLOM</name>
<keyword evidence="2" id="KW-1185">Reference proteome</keyword>
<dbReference type="PANTHER" id="PTHR15615">
    <property type="match status" value="1"/>
</dbReference>
<dbReference type="OrthoDB" id="244495at2759"/>
<dbReference type="Gene3D" id="1.10.472.10">
    <property type="entry name" value="Cyclin-like"/>
    <property type="match status" value="1"/>
</dbReference>
<evidence type="ECO:0000313" key="1">
    <source>
        <dbReference type="EMBL" id="RHZ68405.1"/>
    </source>
</evidence>
<dbReference type="GO" id="GO:0000307">
    <property type="term" value="C:cyclin-dependent protein kinase holoenzyme complex"/>
    <property type="evidence" value="ECO:0007669"/>
    <property type="project" value="TreeGrafter"/>
</dbReference>
<evidence type="ECO:0008006" key="3">
    <source>
        <dbReference type="Google" id="ProtNLM"/>
    </source>
</evidence>
<dbReference type="AlphaFoldDB" id="A0A397HYW2"/>
<proteinExistence type="predicted"/>
<dbReference type="GO" id="GO:0019901">
    <property type="term" value="F:protein kinase binding"/>
    <property type="evidence" value="ECO:0007669"/>
    <property type="project" value="InterPro"/>
</dbReference>
<sequence length="208" mass="23817">MEGPVNHTQLSAGHKELGEFSAHVVGSLYKTSDFSSDLVTPENLKSYCAARYLVSGMAIDFGIKHTYLTAVILADKFHNDHRYSNKSWAEMIEIPFDVVNFMELTFLKCLNFQIYINGDEFASWIDFLFEFIKAQQLLFMDPPPPQYIDPVKTDIKNISKSIIKNKKISPLEIIEYLSQKEKLKPIAQWSYKYPPGLGYTSPTIFKSV</sequence>
<dbReference type="PANTHER" id="PTHR15615:SF27">
    <property type="entry name" value="PHO85 CYCLIN CLG1"/>
    <property type="match status" value="1"/>
</dbReference>
<dbReference type="STRING" id="1348612.A0A397HYW2"/>
<organism evidence="1 2">
    <name type="scientific">Diversispora epigaea</name>
    <dbReference type="NCBI Taxonomy" id="1348612"/>
    <lineage>
        <taxon>Eukaryota</taxon>
        <taxon>Fungi</taxon>
        <taxon>Fungi incertae sedis</taxon>
        <taxon>Mucoromycota</taxon>
        <taxon>Glomeromycotina</taxon>
        <taxon>Glomeromycetes</taxon>
        <taxon>Diversisporales</taxon>
        <taxon>Diversisporaceae</taxon>
        <taxon>Diversispora</taxon>
    </lineage>
</organism>
<dbReference type="GO" id="GO:0005634">
    <property type="term" value="C:nucleus"/>
    <property type="evidence" value="ECO:0007669"/>
    <property type="project" value="TreeGrafter"/>
</dbReference>
<dbReference type="GO" id="GO:0016538">
    <property type="term" value="F:cyclin-dependent protein serine/threonine kinase regulator activity"/>
    <property type="evidence" value="ECO:0007669"/>
    <property type="project" value="TreeGrafter"/>
</dbReference>
<protein>
    <recommendedName>
        <fullName evidence="3">Cyclin N-terminal domain-containing protein</fullName>
    </recommendedName>
</protein>
<dbReference type="InterPro" id="IPR013922">
    <property type="entry name" value="Cyclin_PHO80-like"/>
</dbReference>
<reference evidence="1 2" key="1">
    <citation type="submission" date="2018-08" db="EMBL/GenBank/DDBJ databases">
        <title>Genome and evolution of the arbuscular mycorrhizal fungus Diversispora epigaea (formerly Glomus versiforme) and its bacterial endosymbionts.</title>
        <authorList>
            <person name="Sun X."/>
            <person name="Fei Z."/>
            <person name="Harrison M."/>
        </authorList>
    </citation>
    <scope>NUCLEOTIDE SEQUENCE [LARGE SCALE GENOMIC DNA]</scope>
    <source>
        <strain evidence="1 2">IT104</strain>
    </source>
</reference>
<dbReference type="EMBL" id="PQFF01000269">
    <property type="protein sequence ID" value="RHZ68405.1"/>
    <property type="molecule type" value="Genomic_DNA"/>
</dbReference>